<gene>
    <name evidence="3" type="ORF">B9Z19DRAFT_1111558</name>
</gene>
<organism evidence="3 4">
    <name type="scientific">Tuber borchii</name>
    <name type="common">White truffle</name>
    <dbReference type="NCBI Taxonomy" id="42251"/>
    <lineage>
        <taxon>Eukaryota</taxon>
        <taxon>Fungi</taxon>
        <taxon>Dikarya</taxon>
        <taxon>Ascomycota</taxon>
        <taxon>Pezizomycotina</taxon>
        <taxon>Pezizomycetes</taxon>
        <taxon>Pezizales</taxon>
        <taxon>Tuberaceae</taxon>
        <taxon>Tuber</taxon>
    </lineage>
</organism>
<evidence type="ECO:0000313" key="3">
    <source>
        <dbReference type="EMBL" id="PUU72820.1"/>
    </source>
</evidence>
<sequence>MKSSFITFLTLFFILGTVVAAPTTLDSTEVVKREGFQELDVILNEAFGSLVQKNTAYNSTSRATITDVTSYCNDIISIINIVITKCRLIPSGHTFLDTNIIAAILFKILCEINFTLRLLLSKCGLLGGLILLITLLVGGLITVLNQLLFVVSGVCGTGLLGLLSALILNNCGPNFLLLLLGLII</sequence>
<keyword evidence="4" id="KW-1185">Reference proteome</keyword>
<keyword evidence="1" id="KW-0812">Transmembrane</keyword>
<evidence type="ECO:0000313" key="4">
    <source>
        <dbReference type="Proteomes" id="UP000244722"/>
    </source>
</evidence>
<feature type="transmembrane region" description="Helical" evidence="1">
    <location>
        <begin position="123"/>
        <end position="141"/>
    </location>
</feature>
<dbReference type="AlphaFoldDB" id="A0A2T6ZBF0"/>
<protein>
    <recommendedName>
        <fullName evidence="5">Actin cortical patch SUR7/pH-response regulator pali</fullName>
    </recommendedName>
</protein>
<keyword evidence="1" id="KW-0472">Membrane</keyword>
<keyword evidence="1" id="KW-1133">Transmembrane helix</keyword>
<name>A0A2T6ZBF0_TUBBO</name>
<proteinExistence type="predicted"/>
<dbReference type="OrthoDB" id="5423608at2759"/>
<evidence type="ECO:0008006" key="5">
    <source>
        <dbReference type="Google" id="ProtNLM"/>
    </source>
</evidence>
<dbReference type="EMBL" id="NESQ01000460">
    <property type="protein sequence ID" value="PUU72820.1"/>
    <property type="molecule type" value="Genomic_DNA"/>
</dbReference>
<feature type="signal peptide" evidence="2">
    <location>
        <begin position="1"/>
        <end position="20"/>
    </location>
</feature>
<evidence type="ECO:0000256" key="2">
    <source>
        <dbReference type="SAM" id="SignalP"/>
    </source>
</evidence>
<feature type="chain" id="PRO_5015601011" description="Actin cortical patch SUR7/pH-response regulator pali" evidence="2">
    <location>
        <begin position="21"/>
        <end position="184"/>
    </location>
</feature>
<accession>A0A2T6ZBF0</accession>
<reference evidence="3 4" key="1">
    <citation type="submission" date="2017-04" db="EMBL/GenBank/DDBJ databases">
        <title>Draft genome sequence of Tuber borchii Vittad., a whitish edible truffle.</title>
        <authorList>
            <consortium name="DOE Joint Genome Institute"/>
            <person name="Murat C."/>
            <person name="Kuo A."/>
            <person name="Barry K.W."/>
            <person name="Clum A."/>
            <person name="Dockter R.B."/>
            <person name="Fauchery L."/>
            <person name="Iotti M."/>
            <person name="Kohler A."/>
            <person name="Labutti K."/>
            <person name="Lindquist E.A."/>
            <person name="Lipzen A."/>
            <person name="Ohm R.A."/>
            <person name="Wang M."/>
            <person name="Grigoriev I.V."/>
            <person name="Zambonelli A."/>
            <person name="Martin F.M."/>
        </authorList>
    </citation>
    <scope>NUCLEOTIDE SEQUENCE [LARGE SCALE GENOMIC DNA]</scope>
    <source>
        <strain evidence="3 4">Tbo3840</strain>
    </source>
</reference>
<feature type="transmembrane region" description="Helical" evidence="1">
    <location>
        <begin position="98"/>
        <end position="116"/>
    </location>
</feature>
<evidence type="ECO:0000256" key="1">
    <source>
        <dbReference type="SAM" id="Phobius"/>
    </source>
</evidence>
<keyword evidence="2" id="KW-0732">Signal</keyword>
<comment type="caution">
    <text evidence="3">The sequence shown here is derived from an EMBL/GenBank/DDBJ whole genome shotgun (WGS) entry which is preliminary data.</text>
</comment>
<dbReference type="Proteomes" id="UP000244722">
    <property type="component" value="Unassembled WGS sequence"/>
</dbReference>